<evidence type="ECO:0000313" key="12">
    <source>
        <dbReference type="Proteomes" id="UP001142055"/>
    </source>
</evidence>
<dbReference type="Pfam" id="PF07648">
    <property type="entry name" value="Kazal_2"/>
    <property type="match status" value="1"/>
</dbReference>
<evidence type="ECO:0000256" key="3">
    <source>
        <dbReference type="ARBA" id="ARBA00022475"/>
    </source>
</evidence>
<dbReference type="CDD" id="cd17336">
    <property type="entry name" value="MFS_SLCO_OATP"/>
    <property type="match status" value="1"/>
</dbReference>
<evidence type="ECO:0000256" key="6">
    <source>
        <dbReference type="ARBA" id="ARBA00023136"/>
    </source>
</evidence>
<dbReference type="AlphaFoldDB" id="A0A9Q0RPV9"/>
<dbReference type="SUPFAM" id="SSF103473">
    <property type="entry name" value="MFS general substrate transporter"/>
    <property type="match status" value="1"/>
</dbReference>
<proteinExistence type="inferred from homology"/>
<dbReference type="InterPro" id="IPR002350">
    <property type="entry name" value="Kazal_dom"/>
</dbReference>
<dbReference type="PROSITE" id="PS51465">
    <property type="entry name" value="KAZAL_2"/>
    <property type="match status" value="1"/>
</dbReference>
<dbReference type="OMA" id="QCCANIL"/>
<dbReference type="GO" id="GO:0043252">
    <property type="term" value="P:sodium-independent organic anion transport"/>
    <property type="evidence" value="ECO:0007669"/>
    <property type="project" value="TreeGrafter"/>
</dbReference>
<feature type="transmembrane region" description="Helical" evidence="8">
    <location>
        <begin position="325"/>
        <end position="345"/>
    </location>
</feature>
<sequence length="664" mass="74277">MDDEDEHHRQAMLAEHDDDYTCGLFRWRPRWLQRFAHKDCFLVLFCLTSVLQGIYYTYFVSVLTTIEKLYQIPSRTTGLIMSATEIGQITGALALTYFGGLGHRPRWISAGITIGVRVLGPVLGFLLGSICTSIPVDFPFKTSDLTPSDPNWIGAWWLGLFLVGLLLFLTSFPMVIFPRRLPNPDQSSYCHQQQQRSLLEHKRQLQSYTIKEGQTNIDNNDDNGIATNNGTKTMTLDLSQNLVLDTSKNVDSDKKNLKIEKKRIFGESASWIGFFRAVKRLLKNDIFLCRTASSVFHILPISGLYTFLPKYLESQFQLTAKDASLIAGLAGILVMGVGVFSSGTFMRKFKPSAQFVARWLAFAAISFVLGMVVLMFMGCPTNQFSGLKEYDDNGNQFISNEFGNRLECSQQCNCPNGKFEPVCMNNSLTYVSPCLAGCTTMYNSTTEKYYVDCSCSSSKTSSSSSSSRWSNSGPSSILNAKPGPCSLQCNTLTMYIIIFSITVLLHSTSEVGSMLLTLRCVEPQDKALALGFISFAIGLFGNVPCPIIYGAIVDSTCIFWEEDACGTKGACRLYDSTRFRRWFHGITAMIMLIGFIIDIVVCYKASAIIFNDEDAEKVENENEQQQQQQKQNDEDVTRTNAKQTDLTSPFLPIRTTFDDKESQC</sequence>
<keyword evidence="4 8" id="KW-0812">Transmembrane</keyword>
<feature type="transmembrane region" description="Helical" evidence="8">
    <location>
        <begin position="528"/>
        <end position="552"/>
    </location>
</feature>
<keyword evidence="12" id="KW-1185">Reference proteome</keyword>
<feature type="transmembrane region" description="Helical" evidence="8">
    <location>
        <begin position="492"/>
        <end position="516"/>
    </location>
</feature>
<dbReference type="GO" id="GO:0015347">
    <property type="term" value="F:sodium-independent organic anion transmembrane transporter activity"/>
    <property type="evidence" value="ECO:0007669"/>
    <property type="project" value="TreeGrafter"/>
</dbReference>
<dbReference type="PANTHER" id="PTHR11388:SF159">
    <property type="entry name" value="SOLUTE CARRIER ORGANIC ANION TRANSPORTER FAMILY MEMBER 74D"/>
    <property type="match status" value="1"/>
</dbReference>
<comment type="subcellular location">
    <subcellularLocation>
        <location evidence="1 8">Cell membrane</location>
        <topology evidence="1 8">Multi-pass membrane protein</topology>
    </subcellularLocation>
</comment>
<dbReference type="InterPro" id="IPR036058">
    <property type="entry name" value="Kazal_dom_sf"/>
</dbReference>
<evidence type="ECO:0000256" key="9">
    <source>
        <dbReference type="SAM" id="MobiDB-lite"/>
    </source>
</evidence>
<comment type="caution">
    <text evidence="8">Lacks conserved residue(s) required for the propagation of feature annotation.</text>
</comment>
<dbReference type="NCBIfam" id="TIGR00805">
    <property type="entry name" value="oat"/>
    <property type="match status" value="1"/>
</dbReference>
<feature type="compositionally biased region" description="Polar residues" evidence="9">
    <location>
        <begin position="638"/>
        <end position="647"/>
    </location>
</feature>
<feature type="transmembrane region" description="Helical" evidence="8">
    <location>
        <begin position="582"/>
        <end position="603"/>
    </location>
</feature>
<dbReference type="PANTHER" id="PTHR11388">
    <property type="entry name" value="ORGANIC ANION TRANSPORTER"/>
    <property type="match status" value="1"/>
</dbReference>
<evidence type="ECO:0000313" key="11">
    <source>
        <dbReference type="EMBL" id="KAJ6223853.1"/>
    </source>
</evidence>
<comment type="caution">
    <text evidence="11">The sequence shown here is derived from an EMBL/GenBank/DDBJ whole genome shotgun (WGS) entry which is preliminary data.</text>
</comment>
<feature type="transmembrane region" description="Helical" evidence="8">
    <location>
        <begin position="286"/>
        <end position="305"/>
    </location>
</feature>
<dbReference type="SUPFAM" id="SSF100895">
    <property type="entry name" value="Kazal-type serine protease inhibitors"/>
    <property type="match status" value="1"/>
</dbReference>
<keyword evidence="8" id="KW-0406">Ion transport</keyword>
<evidence type="ECO:0000256" key="7">
    <source>
        <dbReference type="ARBA" id="ARBA00023157"/>
    </source>
</evidence>
<feature type="transmembrane region" description="Helical" evidence="8">
    <location>
        <begin position="357"/>
        <end position="378"/>
    </location>
</feature>
<feature type="transmembrane region" description="Helical" evidence="8">
    <location>
        <begin position="156"/>
        <end position="177"/>
    </location>
</feature>
<protein>
    <recommendedName>
        <fullName evidence="8">Solute carrier organic anion transporter family member</fullName>
    </recommendedName>
</protein>
<feature type="transmembrane region" description="Helical" evidence="8">
    <location>
        <begin position="79"/>
        <end position="102"/>
    </location>
</feature>
<evidence type="ECO:0000256" key="8">
    <source>
        <dbReference type="RuleBase" id="RU362056"/>
    </source>
</evidence>
<feature type="domain" description="Kazal-like" evidence="10">
    <location>
        <begin position="402"/>
        <end position="457"/>
    </location>
</feature>
<keyword evidence="7" id="KW-1015">Disulfide bond</keyword>
<name>A0A9Q0RPV9_BLOTA</name>
<keyword evidence="3" id="KW-1003">Cell membrane</keyword>
<comment type="similarity">
    <text evidence="2 8">Belongs to the organo anion transporter (TC 2.A.60) family.</text>
</comment>
<dbReference type="GO" id="GO:0006811">
    <property type="term" value="P:monoatomic ion transport"/>
    <property type="evidence" value="ECO:0007669"/>
    <property type="project" value="UniProtKB-KW"/>
</dbReference>
<feature type="transmembrane region" description="Helical" evidence="8">
    <location>
        <begin position="114"/>
        <end position="136"/>
    </location>
</feature>
<organism evidence="11 12">
    <name type="scientific">Blomia tropicalis</name>
    <name type="common">Mite</name>
    <dbReference type="NCBI Taxonomy" id="40697"/>
    <lineage>
        <taxon>Eukaryota</taxon>
        <taxon>Metazoa</taxon>
        <taxon>Ecdysozoa</taxon>
        <taxon>Arthropoda</taxon>
        <taxon>Chelicerata</taxon>
        <taxon>Arachnida</taxon>
        <taxon>Acari</taxon>
        <taxon>Acariformes</taxon>
        <taxon>Sarcoptiformes</taxon>
        <taxon>Astigmata</taxon>
        <taxon>Glycyphagoidea</taxon>
        <taxon>Echimyopodidae</taxon>
        <taxon>Blomia</taxon>
    </lineage>
</organism>
<accession>A0A9Q0RPV9</accession>
<feature type="region of interest" description="Disordered" evidence="9">
    <location>
        <begin position="619"/>
        <end position="664"/>
    </location>
</feature>
<keyword evidence="6 8" id="KW-0472">Membrane</keyword>
<gene>
    <name evidence="11" type="ORF">RDWZM_002398</name>
</gene>
<dbReference type="Pfam" id="PF03137">
    <property type="entry name" value="OATP"/>
    <property type="match status" value="1"/>
</dbReference>
<dbReference type="InterPro" id="IPR036259">
    <property type="entry name" value="MFS_trans_sf"/>
</dbReference>
<evidence type="ECO:0000259" key="10">
    <source>
        <dbReference type="PROSITE" id="PS51465"/>
    </source>
</evidence>
<reference evidence="11" key="1">
    <citation type="submission" date="2022-12" db="EMBL/GenBank/DDBJ databases">
        <title>Genome assemblies of Blomia tropicalis.</title>
        <authorList>
            <person name="Cui Y."/>
        </authorList>
    </citation>
    <scope>NUCLEOTIDE SEQUENCE</scope>
    <source>
        <tissue evidence="11">Adult mites</tissue>
    </source>
</reference>
<dbReference type="Gene3D" id="1.20.1250.20">
    <property type="entry name" value="MFS general substrate transporter like domains"/>
    <property type="match status" value="1"/>
</dbReference>
<dbReference type="GO" id="GO:0016323">
    <property type="term" value="C:basolateral plasma membrane"/>
    <property type="evidence" value="ECO:0007669"/>
    <property type="project" value="TreeGrafter"/>
</dbReference>
<feature type="transmembrane region" description="Helical" evidence="8">
    <location>
        <begin position="40"/>
        <end position="59"/>
    </location>
</feature>
<dbReference type="Proteomes" id="UP001142055">
    <property type="component" value="Chromosome 1"/>
</dbReference>
<dbReference type="InterPro" id="IPR004156">
    <property type="entry name" value="OATP"/>
</dbReference>
<dbReference type="EMBL" id="JAPWDV010000001">
    <property type="protein sequence ID" value="KAJ6223853.1"/>
    <property type="molecule type" value="Genomic_DNA"/>
</dbReference>
<evidence type="ECO:0000256" key="2">
    <source>
        <dbReference type="ARBA" id="ARBA00009657"/>
    </source>
</evidence>
<keyword evidence="8" id="KW-0813">Transport</keyword>
<evidence type="ECO:0000256" key="5">
    <source>
        <dbReference type="ARBA" id="ARBA00022989"/>
    </source>
</evidence>
<evidence type="ECO:0000256" key="1">
    <source>
        <dbReference type="ARBA" id="ARBA00004651"/>
    </source>
</evidence>
<keyword evidence="5 8" id="KW-1133">Transmembrane helix</keyword>
<evidence type="ECO:0000256" key="4">
    <source>
        <dbReference type="ARBA" id="ARBA00022692"/>
    </source>
</evidence>